<name>A0A1T1H7H6_9GAMM</name>
<dbReference type="AlphaFoldDB" id="A0A1T1H7H6"/>
<accession>A0A1T1H7H6</accession>
<dbReference type="Pfam" id="PF03583">
    <property type="entry name" value="LIP"/>
    <property type="match status" value="1"/>
</dbReference>
<feature type="chain" id="PRO_5012256044" evidence="1">
    <location>
        <begin position="18"/>
        <end position="407"/>
    </location>
</feature>
<reference evidence="2 3" key="1">
    <citation type="submission" date="2017-02" db="EMBL/GenBank/DDBJ databases">
        <title>Acinetobacter sp. ANC 4945, whole genome shotgun sequencing project.</title>
        <authorList>
            <person name="Radolfova-Krizova L."/>
            <person name="Al Atrouni A."/>
            <person name="Nemec A."/>
        </authorList>
    </citation>
    <scope>NUCLEOTIDE SEQUENCE [LARGE SCALE GENOMIC DNA]</scope>
    <source>
        <strain evidence="2 3">ANC 4945</strain>
    </source>
</reference>
<dbReference type="PANTHER" id="PTHR34853:SF1">
    <property type="entry name" value="LIPASE 5"/>
    <property type="match status" value="1"/>
</dbReference>
<evidence type="ECO:0000313" key="3">
    <source>
        <dbReference type="Proteomes" id="UP000191160"/>
    </source>
</evidence>
<sequence>MKMLRLTVLVSSALFLAACGNDSNDQQFSNPETNADLNQIKNPVVTTTAYSQDNMPAVSADSRLMTYKMLGVDGKVVQATALVFTPKTVAPAGGWKIVAWAHGTTGVADKCAPSRQGLQGTEYLLQMLLAKGYVVVAPDYEGLGEPSGRENHPYLNLKSEAFSITDAVVAARSYLTSQGKTVSKDWVSIGHSQGGQAVLGAAEFASRADLNYKGTIAIAPANNLELILKAGEQLAKDKPATVQSMIYAPLDSFTAQIIAGMQGHKDSVDYSKVFSGHLAAIAPQAETVCSGELTKLIQDDMLSYASQNTTLDNYGRTQSDFLTLKPIQNFMSEGSQPLTTAVKTPIIIYQGKADQTIPADATKFMISLAKPGTSIDYREQATADHISIYTDNLANFVQDVETLMPNQ</sequence>
<dbReference type="InterPro" id="IPR005152">
    <property type="entry name" value="Lipase_secreted"/>
</dbReference>
<organism evidence="2 3">
    <name type="scientific">Acinetobacter amyesii</name>
    <dbReference type="NCBI Taxonomy" id="2942470"/>
    <lineage>
        <taxon>Bacteria</taxon>
        <taxon>Pseudomonadati</taxon>
        <taxon>Pseudomonadota</taxon>
        <taxon>Gammaproteobacteria</taxon>
        <taxon>Moraxellales</taxon>
        <taxon>Moraxellaceae</taxon>
        <taxon>Acinetobacter</taxon>
    </lineage>
</organism>
<dbReference type="Proteomes" id="UP000191160">
    <property type="component" value="Unassembled WGS sequence"/>
</dbReference>
<evidence type="ECO:0000313" key="2">
    <source>
        <dbReference type="EMBL" id="OOV85657.1"/>
    </source>
</evidence>
<dbReference type="PANTHER" id="PTHR34853">
    <property type="match status" value="1"/>
</dbReference>
<comment type="caution">
    <text evidence="2">The sequence shown here is derived from an EMBL/GenBank/DDBJ whole genome shotgun (WGS) entry which is preliminary data.</text>
</comment>
<keyword evidence="3" id="KW-1185">Reference proteome</keyword>
<dbReference type="PIRSF" id="PIRSF029171">
    <property type="entry name" value="Esterase_LipA"/>
    <property type="match status" value="1"/>
</dbReference>
<protein>
    <submittedName>
        <fullName evidence="2">Triacylglycerol lipase</fullName>
    </submittedName>
</protein>
<feature type="signal peptide" evidence="1">
    <location>
        <begin position="1"/>
        <end position="17"/>
    </location>
</feature>
<keyword evidence="1" id="KW-0732">Signal</keyword>
<dbReference type="PROSITE" id="PS51257">
    <property type="entry name" value="PROKAR_LIPOPROTEIN"/>
    <property type="match status" value="1"/>
</dbReference>
<dbReference type="EMBL" id="MVKX01000001">
    <property type="protein sequence ID" value="OOV85657.1"/>
    <property type="molecule type" value="Genomic_DNA"/>
</dbReference>
<dbReference type="InterPro" id="IPR029058">
    <property type="entry name" value="AB_hydrolase_fold"/>
</dbReference>
<proteinExistence type="predicted"/>
<dbReference type="RefSeq" id="WP_078189127.1">
    <property type="nucleotide sequence ID" value="NZ_JAMCOZ010000015.1"/>
</dbReference>
<evidence type="ECO:0000256" key="1">
    <source>
        <dbReference type="SAM" id="SignalP"/>
    </source>
</evidence>
<dbReference type="GO" id="GO:0004806">
    <property type="term" value="F:triacylglycerol lipase activity"/>
    <property type="evidence" value="ECO:0007669"/>
    <property type="project" value="InterPro"/>
</dbReference>
<gene>
    <name evidence="2" type="ORF">B1202_03195</name>
</gene>
<dbReference type="Gene3D" id="3.40.50.1820">
    <property type="entry name" value="alpha/beta hydrolase"/>
    <property type="match status" value="1"/>
</dbReference>
<dbReference type="SUPFAM" id="SSF53474">
    <property type="entry name" value="alpha/beta-Hydrolases"/>
    <property type="match status" value="1"/>
</dbReference>
<dbReference type="GO" id="GO:0016042">
    <property type="term" value="P:lipid catabolic process"/>
    <property type="evidence" value="ECO:0007669"/>
    <property type="project" value="InterPro"/>
</dbReference>